<protein>
    <submittedName>
        <fullName evidence="1">Uncharacterized protein</fullName>
    </submittedName>
</protein>
<sequence length="391" mass="44052">MSPLTQFSAPAFLTDFTPKNAKRWSTEYVSPQITAQAERQEISQFYNELMSSWTETPTPASITWVAFPNNIAISEGSDRARWRRADLRGVQDEYCEWTVQRNEKNEIVRVVFTAEGPEYWDRLAEMQPDTVLELYRKHNPGFDIKKEDLFPNGTYTRYNKWNDSSVPGCIMHLAHRNNTLGAQFKLAADSTVLRIDAAGRPIRDADRLIRCSRLGGPDRNSDPHIGIKINDLAHLGTLITVADPVGLYLHSFDGNTFRAPDGANVNDFWTWTRGTPACEGREAYWLRAVFEVPDEKGYVVGDIEDQNGNRIQWGSQLADHIQVRVTGQIIRPGLHTAEAQHCLTDPMVMSMPEAKAMAASVKIGDGSLEKDEEGEVCDRVHGIEDPGFCCY</sequence>
<dbReference type="Proteomes" id="UP000277580">
    <property type="component" value="Unassembled WGS sequence"/>
</dbReference>
<reference evidence="1 2" key="1">
    <citation type="journal article" date="2018" name="Nat. Ecol. Evol.">
        <title>Pezizomycetes genomes reveal the molecular basis of ectomycorrhizal truffle lifestyle.</title>
        <authorList>
            <person name="Murat C."/>
            <person name="Payen T."/>
            <person name="Noel B."/>
            <person name="Kuo A."/>
            <person name="Morin E."/>
            <person name="Chen J."/>
            <person name="Kohler A."/>
            <person name="Krizsan K."/>
            <person name="Balestrini R."/>
            <person name="Da Silva C."/>
            <person name="Montanini B."/>
            <person name="Hainaut M."/>
            <person name="Levati E."/>
            <person name="Barry K.W."/>
            <person name="Belfiori B."/>
            <person name="Cichocki N."/>
            <person name="Clum A."/>
            <person name="Dockter R.B."/>
            <person name="Fauchery L."/>
            <person name="Guy J."/>
            <person name="Iotti M."/>
            <person name="Le Tacon F."/>
            <person name="Lindquist E.A."/>
            <person name="Lipzen A."/>
            <person name="Malagnac F."/>
            <person name="Mello A."/>
            <person name="Molinier V."/>
            <person name="Miyauchi S."/>
            <person name="Poulain J."/>
            <person name="Riccioni C."/>
            <person name="Rubini A."/>
            <person name="Sitrit Y."/>
            <person name="Splivallo R."/>
            <person name="Traeger S."/>
            <person name="Wang M."/>
            <person name="Zifcakova L."/>
            <person name="Wipf D."/>
            <person name="Zambonelli A."/>
            <person name="Paolocci F."/>
            <person name="Nowrousian M."/>
            <person name="Ottonello S."/>
            <person name="Baldrian P."/>
            <person name="Spatafora J.W."/>
            <person name="Henrissat B."/>
            <person name="Nagy L.G."/>
            <person name="Aury J.M."/>
            <person name="Wincker P."/>
            <person name="Grigoriev I.V."/>
            <person name="Bonfante P."/>
            <person name="Martin F.M."/>
        </authorList>
    </citation>
    <scope>NUCLEOTIDE SEQUENCE [LARGE SCALE GENOMIC DNA]</scope>
    <source>
        <strain evidence="1 2">CCBAS932</strain>
    </source>
</reference>
<evidence type="ECO:0000313" key="1">
    <source>
        <dbReference type="EMBL" id="RPB06557.1"/>
    </source>
</evidence>
<accession>A0A3N4K7N1</accession>
<dbReference type="EMBL" id="ML119282">
    <property type="protein sequence ID" value="RPB06557.1"/>
    <property type="molecule type" value="Genomic_DNA"/>
</dbReference>
<gene>
    <name evidence="1" type="ORF">P167DRAFT_540717</name>
</gene>
<dbReference type="AlphaFoldDB" id="A0A3N4K7N1"/>
<proteinExistence type="predicted"/>
<organism evidence="1 2">
    <name type="scientific">Morchella conica CCBAS932</name>
    <dbReference type="NCBI Taxonomy" id="1392247"/>
    <lineage>
        <taxon>Eukaryota</taxon>
        <taxon>Fungi</taxon>
        <taxon>Dikarya</taxon>
        <taxon>Ascomycota</taxon>
        <taxon>Pezizomycotina</taxon>
        <taxon>Pezizomycetes</taxon>
        <taxon>Pezizales</taxon>
        <taxon>Morchellaceae</taxon>
        <taxon>Morchella</taxon>
    </lineage>
</organism>
<keyword evidence="2" id="KW-1185">Reference proteome</keyword>
<dbReference type="OrthoDB" id="10253919at2759"/>
<dbReference type="InParanoid" id="A0A3N4K7N1"/>
<name>A0A3N4K7N1_9PEZI</name>
<evidence type="ECO:0000313" key="2">
    <source>
        <dbReference type="Proteomes" id="UP000277580"/>
    </source>
</evidence>